<dbReference type="PIRSF" id="PIRSF015601">
    <property type="entry name" value="MTase_slr0722"/>
    <property type="match status" value="1"/>
</dbReference>
<keyword evidence="4 10" id="KW-0698">rRNA processing</keyword>
<dbReference type="EC" id="2.1.1.193" evidence="10"/>
<dbReference type="NCBIfam" id="TIGR00046">
    <property type="entry name" value="RsmE family RNA methyltransferase"/>
    <property type="match status" value="1"/>
</dbReference>
<dbReference type="CDD" id="cd18084">
    <property type="entry name" value="RsmE-like"/>
    <property type="match status" value="1"/>
</dbReference>
<keyword evidence="6 10" id="KW-0808">Transferase</keyword>
<dbReference type="GO" id="GO:0070475">
    <property type="term" value="P:rRNA base methylation"/>
    <property type="evidence" value="ECO:0007669"/>
    <property type="project" value="TreeGrafter"/>
</dbReference>
<dbReference type="PANTHER" id="PTHR30027">
    <property type="entry name" value="RIBOSOMAL RNA SMALL SUBUNIT METHYLTRANSFERASE E"/>
    <property type="match status" value="1"/>
</dbReference>
<dbReference type="GO" id="GO:0070042">
    <property type="term" value="F:rRNA (uridine-N3-)-methyltransferase activity"/>
    <property type="evidence" value="ECO:0007669"/>
    <property type="project" value="TreeGrafter"/>
</dbReference>
<reference evidence="13" key="1">
    <citation type="submission" date="2012-03" db="EMBL/GenBank/DDBJ databases">
        <title>Functional metagenomics reveals considerable lignocellulase gene clusters in the gut microbiome of a wood-feeding higher termite.</title>
        <authorList>
            <person name="Liu N."/>
        </authorList>
    </citation>
    <scope>NUCLEOTIDE SEQUENCE</scope>
</reference>
<protein>
    <recommendedName>
        <fullName evidence="10">Ribosomal RNA small subunit methyltransferase E</fullName>
        <ecNumber evidence="10">2.1.1.193</ecNumber>
    </recommendedName>
</protein>
<comment type="similarity">
    <text evidence="2 10">Belongs to the RNA methyltransferase RsmE family.</text>
</comment>
<evidence type="ECO:0000259" key="12">
    <source>
        <dbReference type="Pfam" id="PF20260"/>
    </source>
</evidence>
<comment type="subcellular location">
    <subcellularLocation>
        <location evidence="1 10">Cytoplasm</location>
    </subcellularLocation>
</comment>
<sequence length="232" mass="25634">MQLDSNFFFENLRIGEAVLNPGESSHIIKSFRARIGDSLILCDGKGRFADAELVDANPKICKVFIKNISEPELPPRLHLAIGCLSDGGEEEITFHAAQLPLAAIHLLRTERSLEPRNSDLGKLRRRMEAKSMAAMKQSRKPWLTEIKAPVYLNEFLENFKGNLIVCDQNSETSRWPPVSNHSVAIFSGPEGGFSPAEIETLKNKNAHFLSLGPARLRAVSAPIFALGKLGMS</sequence>
<name>A0A806K0M1_9BACT</name>
<dbReference type="SUPFAM" id="SSF75217">
    <property type="entry name" value="alpha/beta knot"/>
    <property type="match status" value="1"/>
</dbReference>
<evidence type="ECO:0000256" key="6">
    <source>
        <dbReference type="ARBA" id="ARBA00022679"/>
    </source>
</evidence>
<dbReference type="EMBL" id="JQ844215">
    <property type="protein sequence ID" value="AGS52883.1"/>
    <property type="molecule type" value="Genomic_DNA"/>
</dbReference>
<evidence type="ECO:0000256" key="10">
    <source>
        <dbReference type="PIRNR" id="PIRNR015601"/>
    </source>
</evidence>
<accession>A0A806K0M1</accession>
<dbReference type="InterPro" id="IPR029028">
    <property type="entry name" value="Alpha/beta_knot_MTases"/>
</dbReference>
<dbReference type="InterPro" id="IPR046887">
    <property type="entry name" value="RsmE_PUA-like"/>
</dbReference>
<keyword evidence="5 10" id="KW-0489">Methyltransferase</keyword>
<dbReference type="AlphaFoldDB" id="A0A806K0M1"/>
<dbReference type="PANTHER" id="PTHR30027:SF3">
    <property type="entry name" value="16S RRNA (URACIL(1498)-N(3))-METHYLTRANSFERASE"/>
    <property type="match status" value="1"/>
</dbReference>
<dbReference type="InterPro" id="IPR046886">
    <property type="entry name" value="RsmE_MTase_dom"/>
</dbReference>
<keyword evidence="7 10" id="KW-0949">S-adenosyl-L-methionine</keyword>
<evidence type="ECO:0000256" key="1">
    <source>
        <dbReference type="ARBA" id="ARBA00004496"/>
    </source>
</evidence>
<evidence type="ECO:0000256" key="8">
    <source>
        <dbReference type="ARBA" id="ARBA00025699"/>
    </source>
</evidence>
<dbReference type="SUPFAM" id="SSF88697">
    <property type="entry name" value="PUA domain-like"/>
    <property type="match status" value="1"/>
</dbReference>
<dbReference type="Pfam" id="PF20260">
    <property type="entry name" value="PUA_4"/>
    <property type="match status" value="1"/>
</dbReference>
<comment type="catalytic activity">
    <reaction evidence="9 10">
        <text>uridine(1498) in 16S rRNA + S-adenosyl-L-methionine = N(3)-methyluridine(1498) in 16S rRNA + S-adenosyl-L-homocysteine + H(+)</text>
        <dbReference type="Rhea" id="RHEA:42920"/>
        <dbReference type="Rhea" id="RHEA-COMP:10283"/>
        <dbReference type="Rhea" id="RHEA-COMP:10284"/>
        <dbReference type="ChEBI" id="CHEBI:15378"/>
        <dbReference type="ChEBI" id="CHEBI:57856"/>
        <dbReference type="ChEBI" id="CHEBI:59789"/>
        <dbReference type="ChEBI" id="CHEBI:65315"/>
        <dbReference type="ChEBI" id="CHEBI:74502"/>
        <dbReference type="EC" id="2.1.1.193"/>
    </reaction>
</comment>
<dbReference type="Gene3D" id="3.40.1280.10">
    <property type="match status" value="1"/>
</dbReference>
<evidence type="ECO:0000259" key="11">
    <source>
        <dbReference type="Pfam" id="PF04452"/>
    </source>
</evidence>
<organism evidence="13">
    <name type="scientific">uncultured bacterium contig00016</name>
    <dbReference type="NCBI Taxonomy" id="1181507"/>
    <lineage>
        <taxon>Bacteria</taxon>
        <taxon>environmental samples</taxon>
    </lineage>
</organism>
<evidence type="ECO:0000256" key="7">
    <source>
        <dbReference type="ARBA" id="ARBA00022691"/>
    </source>
</evidence>
<evidence type="ECO:0000313" key="13">
    <source>
        <dbReference type="EMBL" id="AGS52883.1"/>
    </source>
</evidence>
<feature type="domain" description="Ribosomal RNA small subunit methyltransferase E methyltransferase" evidence="11">
    <location>
        <begin position="72"/>
        <end position="228"/>
    </location>
</feature>
<evidence type="ECO:0000256" key="2">
    <source>
        <dbReference type="ARBA" id="ARBA00005528"/>
    </source>
</evidence>
<proteinExistence type="inferred from homology"/>
<evidence type="ECO:0000256" key="9">
    <source>
        <dbReference type="ARBA" id="ARBA00047944"/>
    </source>
</evidence>
<dbReference type="GO" id="GO:0005737">
    <property type="term" value="C:cytoplasm"/>
    <property type="evidence" value="ECO:0007669"/>
    <property type="project" value="UniProtKB-SubCell"/>
</dbReference>
<comment type="function">
    <text evidence="8 10">Specifically methylates the N3 position of the uracil ring of uridine 1498 (m3U1498) in 16S rRNA. Acts on the fully assembled 30S ribosomal subunit.</text>
</comment>
<evidence type="ECO:0000256" key="3">
    <source>
        <dbReference type="ARBA" id="ARBA00022490"/>
    </source>
</evidence>
<feature type="domain" description="Ribosomal RNA small subunit methyltransferase E PUA-like" evidence="12">
    <location>
        <begin position="20"/>
        <end position="65"/>
    </location>
</feature>
<evidence type="ECO:0000256" key="5">
    <source>
        <dbReference type="ARBA" id="ARBA00022603"/>
    </source>
</evidence>
<evidence type="ECO:0000256" key="4">
    <source>
        <dbReference type="ARBA" id="ARBA00022552"/>
    </source>
</evidence>
<keyword evidence="3 10" id="KW-0963">Cytoplasm</keyword>
<dbReference type="InterPro" id="IPR006700">
    <property type="entry name" value="RsmE"/>
</dbReference>
<dbReference type="InterPro" id="IPR015947">
    <property type="entry name" value="PUA-like_sf"/>
</dbReference>
<dbReference type="Pfam" id="PF04452">
    <property type="entry name" value="Methyltrans_RNA"/>
    <property type="match status" value="1"/>
</dbReference>
<dbReference type="InterPro" id="IPR029026">
    <property type="entry name" value="tRNA_m1G_MTases_N"/>
</dbReference>